<dbReference type="HAMAP" id="MF_00015">
    <property type="entry name" value="LexA"/>
    <property type="match status" value="1"/>
</dbReference>
<keyword evidence="8 12" id="KW-0238">DNA-binding</keyword>
<evidence type="ECO:0000259" key="14">
    <source>
        <dbReference type="Pfam" id="PF00717"/>
    </source>
</evidence>
<keyword evidence="3 12" id="KW-0235">DNA replication</keyword>
<comment type="similarity">
    <text evidence="1 12 13">Belongs to the peptidase S24 family.</text>
</comment>
<keyword evidence="7 12" id="KW-0805">Transcription regulation</keyword>
<feature type="active site" description="For autocatalytic cleavage activity" evidence="12">
    <location>
        <position position="155"/>
    </location>
</feature>
<dbReference type="PANTHER" id="PTHR33516:SF2">
    <property type="entry name" value="LEXA REPRESSOR-RELATED"/>
    <property type="match status" value="1"/>
</dbReference>
<keyword evidence="10 12" id="KW-0234">DNA repair</keyword>
<evidence type="ECO:0000256" key="13">
    <source>
        <dbReference type="RuleBase" id="RU003991"/>
    </source>
</evidence>
<keyword evidence="17" id="KW-1185">Reference proteome</keyword>
<dbReference type="InterPro" id="IPR036286">
    <property type="entry name" value="LexA/Signal_pep-like_sf"/>
</dbReference>
<dbReference type="Pfam" id="PF01726">
    <property type="entry name" value="LexA_DNA_bind"/>
    <property type="match status" value="1"/>
</dbReference>
<dbReference type="SUPFAM" id="SSF51306">
    <property type="entry name" value="LexA/Signal peptidase"/>
    <property type="match status" value="1"/>
</dbReference>
<evidence type="ECO:0000256" key="8">
    <source>
        <dbReference type="ARBA" id="ARBA00023125"/>
    </source>
</evidence>
<feature type="domain" description="LexA repressor DNA-binding" evidence="15">
    <location>
        <begin position="2"/>
        <end position="63"/>
    </location>
</feature>
<evidence type="ECO:0000256" key="5">
    <source>
        <dbReference type="ARBA" id="ARBA00022801"/>
    </source>
</evidence>
<dbReference type="CDD" id="cd06529">
    <property type="entry name" value="S24_LexA-like"/>
    <property type="match status" value="1"/>
</dbReference>
<keyword evidence="5 12" id="KW-0378">Hydrolase</keyword>
<accession>A0ABS5E731</accession>
<evidence type="ECO:0000256" key="4">
    <source>
        <dbReference type="ARBA" id="ARBA00022763"/>
    </source>
</evidence>
<comment type="function">
    <text evidence="12">Represses a number of genes involved in the response to DNA damage (SOS response), including recA and lexA. In the presence of single-stranded DNA, RecA interacts with LexA causing an autocatalytic cleavage which disrupts the DNA-binding part of LexA, leading to derepression of the SOS regulon and eventually DNA repair.</text>
</comment>
<comment type="subunit">
    <text evidence="12">Homodimer.</text>
</comment>
<dbReference type="EC" id="3.4.21.88" evidence="12"/>
<feature type="active site" description="For autocatalytic cleavage activity" evidence="12">
    <location>
        <position position="193"/>
    </location>
</feature>
<dbReference type="InterPro" id="IPR050077">
    <property type="entry name" value="LexA_repressor"/>
</dbReference>
<sequence>MLTPKQYQLLLYIDKHLKQTGYSPSFDEMKDALSLRSKSGIHRLISALEDRGFLKRHHHRARALEVLRVPMLEGVPLGAPLEVEKKASNTNVLQGVFSEPQRAHELPAMVALPVLGRIAAGLPMEAIEHADHSVDVPLSMLSSGKHYALIVSGDSMIDAGIHDGDTAIIQECRSVENGQIAVALVDNQEVTLKTFRRYGRSVALEPANSAYDVQIFSEERVCIQGRLKTIVRHYS</sequence>
<protein>
    <recommendedName>
        <fullName evidence="12">LexA repressor</fullName>
        <ecNumber evidence="12">3.4.21.88</ecNumber>
    </recommendedName>
</protein>
<evidence type="ECO:0000256" key="10">
    <source>
        <dbReference type="ARBA" id="ARBA00023204"/>
    </source>
</evidence>
<proteinExistence type="inferred from homology"/>
<dbReference type="RefSeq" id="WP_211681429.1">
    <property type="nucleotide sequence ID" value="NZ_JAGRQH010000003.1"/>
</dbReference>
<dbReference type="Pfam" id="PF00717">
    <property type="entry name" value="Peptidase_S24"/>
    <property type="match status" value="1"/>
</dbReference>
<organism evidence="16 17">
    <name type="scientific">Neokomagataea anthophila</name>
    <dbReference type="NCBI Taxonomy" id="2826925"/>
    <lineage>
        <taxon>Bacteria</taxon>
        <taxon>Pseudomonadati</taxon>
        <taxon>Pseudomonadota</taxon>
        <taxon>Alphaproteobacteria</taxon>
        <taxon>Acetobacterales</taxon>
        <taxon>Acetobacteraceae</taxon>
        <taxon>Neokomagataea</taxon>
    </lineage>
</organism>
<dbReference type="InterPro" id="IPR036388">
    <property type="entry name" value="WH-like_DNA-bd_sf"/>
</dbReference>
<evidence type="ECO:0000256" key="1">
    <source>
        <dbReference type="ARBA" id="ARBA00007484"/>
    </source>
</evidence>
<keyword evidence="6 12" id="KW-0068">Autocatalytic cleavage</keyword>
<dbReference type="PRINTS" id="PR00726">
    <property type="entry name" value="LEXASERPTASE"/>
</dbReference>
<evidence type="ECO:0000259" key="15">
    <source>
        <dbReference type="Pfam" id="PF01726"/>
    </source>
</evidence>
<reference evidence="16 17" key="1">
    <citation type="submission" date="2021-04" db="EMBL/GenBank/DDBJ databases">
        <title>The complete genome sequence of Neokomagataea sp. TBRC 2177.</title>
        <authorList>
            <person name="Charoenyingcharoen P."/>
            <person name="Yukphan P."/>
        </authorList>
    </citation>
    <scope>NUCLEOTIDE SEQUENCE [LARGE SCALE GENOMIC DNA]</scope>
    <source>
        <strain evidence="16 17">TBRC 2177</strain>
    </source>
</reference>
<dbReference type="InterPro" id="IPR006199">
    <property type="entry name" value="LexA_DNA-bd_dom"/>
</dbReference>
<dbReference type="Gene3D" id="2.10.109.10">
    <property type="entry name" value="Umud Fragment, subunit A"/>
    <property type="match status" value="1"/>
</dbReference>
<feature type="DNA-binding region" description="H-T-H motif" evidence="12">
    <location>
        <begin position="26"/>
        <end position="46"/>
    </location>
</feature>
<dbReference type="PANTHER" id="PTHR33516">
    <property type="entry name" value="LEXA REPRESSOR"/>
    <property type="match status" value="1"/>
</dbReference>
<dbReference type="NCBIfam" id="TIGR00498">
    <property type="entry name" value="lexA"/>
    <property type="match status" value="1"/>
</dbReference>
<evidence type="ECO:0000256" key="2">
    <source>
        <dbReference type="ARBA" id="ARBA00022491"/>
    </source>
</evidence>
<dbReference type="EMBL" id="JAGRQH010000003">
    <property type="protein sequence ID" value="MBR0559720.1"/>
    <property type="molecule type" value="Genomic_DNA"/>
</dbReference>
<comment type="caution">
    <text evidence="16">The sequence shown here is derived from an EMBL/GenBank/DDBJ whole genome shotgun (WGS) entry which is preliminary data.</text>
</comment>
<dbReference type="SUPFAM" id="SSF46785">
    <property type="entry name" value="Winged helix' DNA-binding domain"/>
    <property type="match status" value="1"/>
</dbReference>
<evidence type="ECO:0000256" key="11">
    <source>
        <dbReference type="ARBA" id="ARBA00023236"/>
    </source>
</evidence>
<keyword evidence="2 12" id="KW-0678">Repressor</keyword>
<feature type="site" description="Cleavage; by autolysis" evidence="12">
    <location>
        <begin position="120"/>
        <end position="121"/>
    </location>
</feature>
<evidence type="ECO:0000313" key="17">
    <source>
        <dbReference type="Proteomes" id="UP000677812"/>
    </source>
</evidence>
<evidence type="ECO:0000256" key="3">
    <source>
        <dbReference type="ARBA" id="ARBA00022705"/>
    </source>
</evidence>
<keyword evidence="9 12" id="KW-0804">Transcription</keyword>
<gene>
    <name evidence="12 16" type="primary">lexA</name>
    <name evidence="16" type="ORF">KB213_06590</name>
</gene>
<evidence type="ECO:0000256" key="12">
    <source>
        <dbReference type="HAMAP-Rule" id="MF_00015"/>
    </source>
</evidence>
<dbReference type="Proteomes" id="UP000677812">
    <property type="component" value="Unassembled WGS sequence"/>
</dbReference>
<dbReference type="InterPro" id="IPR039418">
    <property type="entry name" value="LexA-like"/>
</dbReference>
<dbReference type="GO" id="GO:0004252">
    <property type="term" value="F:serine-type endopeptidase activity"/>
    <property type="evidence" value="ECO:0007669"/>
    <property type="project" value="UniProtKB-EC"/>
</dbReference>
<keyword evidence="4 12" id="KW-0227">DNA damage</keyword>
<name>A0ABS5E731_9PROT</name>
<dbReference type="Gene3D" id="1.10.10.10">
    <property type="entry name" value="Winged helix-like DNA-binding domain superfamily/Winged helix DNA-binding domain"/>
    <property type="match status" value="1"/>
</dbReference>
<comment type="catalytic activity">
    <reaction evidence="12">
        <text>Hydrolysis of Ala-|-Gly bond in repressor LexA.</text>
        <dbReference type="EC" id="3.4.21.88"/>
    </reaction>
</comment>
<feature type="domain" description="Peptidase S24/S26A/S26B/S26C" evidence="14">
    <location>
        <begin position="113"/>
        <end position="227"/>
    </location>
</feature>
<dbReference type="InterPro" id="IPR036390">
    <property type="entry name" value="WH_DNA-bd_sf"/>
</dbReference>
<evidence type="ECO:0000256" key="9">
    <source>
        <dbReference type="ARBA" id="ARBA00023163"/>
    </source>
</evidence>
<evidence type="ECO:0000313" key="16">
    <source>
        <dbReference type="EMBL" id="MBR0559720.1"/>
    </source>
</evidence>
<evidence type="ECO:0000256" key="6">
    <source>
        <dbReference type="ARBA" id="ARBA00022813"/>
    </source>
</evidence>
<keyword evidence="11 12" id="KW-0742">SOS response</keyword>
<dbReference type="InterPro" id="IPR006197">
    <property type="entry name" value="Peptidase_S24_LexA"/>
</dbReference>
<dbReference type="InterPro" id="IPR015927">
    <property type="entry name" value="Peptidase_S24_S26A/B/C"/>
</dbReference>
<dbReference type="InterPro" id="IPR006200">
    <property type="entry name" value="LexA"/>
</dbReference>
<evidence type="ECO:0000256" key="7">
    <source>
        <dbReference type="ARBA" id="ARBA00023015"/>
    </source>
</evidence>